<evidence type="ECO:0000256" key="6">
    <source>
        <dbReference type="PIRNR" id="PIRNR000446"/>
    </source>
</evidence>
<keyword evidence="4 6" id="KW-0012">Acyltransferase</keyword>
<evidence type="ECO:0000256" key="2">
    <source>
        <dbReference type="ARBA" id="ARBA00018953"/>
    </source>
</evidence>
<protein>
    <recommendedName>
        <fullName evidence="2 6">Malonyl CoA-acyl carrier protein transacylase</fullName>
        <ecNumber evidence="1 6">2.3.1.39</ecNumber>
    </recommendedName>
</protein>
<reference evidence="9 10" key="1">
    <citation type="submission" date="2018-06" db="EMBL/GenBank/DDBJ databases">
        <title>Genomic Encyclopedia of Type Strains, Phase III (KMG-III): the genomes of soil and plant-associated and newly described type strains.</title>
        <authorList>
            <person name="Whitman W."/>
        </authorList>
    </citation>
    <scope>NUCLEOTIDE SEQUENCE [LARGE SCALE GENOMIC DNA]</scope>
    <source>
        <strain evidence="9 10">JA737</strain>
    </source>
</reference>
<evidence type="ECO:0000256" key="5">
    <source>
        <dbReference type="ARBA" id="ARBA00048462"/>
    </source>
</evidence>
<dbReference type="InterPro" id="IPR014043">
    <property type="entry name" value="Acyl_transferase_dom"/>
</dbReference>
<sequence length="309" mass="31454">MSVAWVFPGQGAQTIGMGKALAEAYPAAKAVFDEVDAALGEKLSALIWEGEIERLTLTANAQPALMATSLAAVAALKAEGIEIGSAAFVAGHSLGEYSALCAAGALTLADTARLLRIRGEAMQSAVPVGVGAMAALLGLDFATAAEVAADAAQGEVCQAANDNDPAQVVVSGHKAAVERAVEIAKGKGAKRAVMLPVSAPFHCALMQPAADRMAEALAAVTVSAPIVPVVANVRAEAVCDPETIRQLLVAQVTGSVRWRESVLWMVSQGVTDFCEVGAGKALSGMIKRIAKETTQKAVGTPEDVAGLKG</sequence>
<evidence type="ECO:0000256" key="1">
    <source>
        <dbReference type="ARBA" id="ARBA00013258"/>
    </source>
</evidence>
<dbReference type="Gene3D" id="3.40.366.10">
    <property type="entry name" value="Malonyl-Coenzyme A Acyl Carrier Protein, domain 2"/>
    <property type="match status" value="1"/>
</dbReference>
<keyword evidence="10" id="KW-1185">Reference proteome</keyword>
<name>A0A318U751_9RHOB</name>
<dbReference type="RefSeq" id="WP_110804226.1">
    <property type="nucleotide sequence ID" value="NZ_QJTK01000001.1"/>
</dbReference>
<dbReference type="GO" id="GO:0005829">
    <property type="term" value="C:cytosol"/>
    <property type="evidence" value="ECO:0007669"/>
    <property type="project" value="TreeGrafter"/>
</dbReference>
<evidence type="ECO:0000256" key="3">
    <source>
        <dbReference type="ARBA" id="ARBA00022679"/>
    </source>
</evidence>
<dbReference type="PANTHER" id="PTHR42681:SF1">
    <property type="entry name" value="MALONYL-COA-ACYL CARRIER PROTEIN TRANSACYLASE, MITOCHONDRIAL"/>
    <property type="match status" value="1"/>
</dbReference>
<keyword evidence="3 6" id="KW-0808">Transferase</keyword>
<dbReference type="Proteomes" id="UP000247727">
    <property type="component" value="Unassembled WGS sequence"/>
</dbReference>
<dbReference type="EMBL" id="QJTK01000001">
    <property type="protein sequence ID" value="PYF13243.1"/>
    <property type="molecule type" value="Genomic_DNA"/>
</dbReference>
<dbReference type="InterPro" id="IPR016035">
    <property type="entry name" value="Acyl_Trfase/lysoPLipase"/>
</dbReference>
<evidence type="ECO:0000256" key="4">
    <source>
        <dbReference type="ARBA" id="ARBA00023315"/>
    </source>
</evidence>
<dbReference type="SMART" id="SM00827">
    <property type="entry name" value="PKS_AT"/>
    <property type="match status" value="1"/>
</dbReference>
<dbReference type="InterPro" id="IPR024925">
    <property type="entry name" value="Malonyl_CoA-ACP_transAc"/>
</dbReference>
<dbReference type="SUPFAM" id="SSF55048">
    <property type="entry name" value="Probable ACP-binding domain of malonyl-CoA ACP transacylase"/>
    <property type="match status" value="1"/>
</dbReference>
<evidence type="ECO:0000313" key="10">
    <source>
        <dbReference type="Proteomes" id="UP000247727"/>
    </source>
</evidence>
<feature type="active site" evidence="7">
    <location>
        <position position="202"/>
    </location>
</feature>
<dbReference type="GO" id="GO:0004314">
    <property type="term" value="F:[acyl-carrier-protein] S-malonyltransferase activity"/>
    <property type="evidence" value="ECO:0007669"/>
    <property type="project" value="UniProtKB-EC"/>
</dbReference>
<comment type="caution">
    <text evidence="9">The sequence shown here is derived from an EMBL/GenBank/DDBJ whole genome shotgun (WGS) entry which is preliminary data.</text>
</comment>
<dbReference type="PIRSF" id="PIRSF000446">
    <property type="entry name" value="Mct"/>
    <property type="match status" value="1"/>
</dbReference>
<dbReference type="InterPro" id="IPR016036">
    <property type="entry name" value="Malonyl_transacylase_ACP-bd"/>
</dbReference>
<dbReference type="NCBIfam" id="TIGR00128">
    <property type="entry name" value="fabD"/>
    <property type="match status" value="1"/>
</dbReference>
<feature type="domain" description="Malonyl-CoA:ACP transacylase (MAT)" evidence="8">
    <location>
        <begin position="6"/>
        <end position="309"/>
    </location>
</feature>
<dbReference type="OrthoDB" id="9808564at2"/>
<evidence type="ECO:0000313" key="9">
    <source>
        <dbReference type="EMBL" id="PYF13243.1"/>
    </source>
</evidence>
<organism evidence="9 10">
    <name type="scientific">Rhodobacter viridis</name>
    <dbReference type="NCBI Taxonomy" id="1054202"/>
    <lineage>
        <taxon>Bacteria</taxon>
        <taxon>Pseudomonadati</taxon>
        <taxon>Pseudomonadota</taxon>
        <taxon>Alphaproteobacteria</taxon>
        <taxon>Rhodobacterales</taxon>
        <taxon>Rhodobacter group</taxon>
        <taxon>Rhodobacter</taxon>
    </lineage>
</organism>
<dbReference type="Gene3D" id="3.30.70.250">
    <property type="entry name" value="Malonyl-CoA ACP transacylase, ACP-binding"/>
    <property type="match status" value="1"/>
</dbReference>
<dbReference type="PANTHER" id="PTHR42681">
    <property type="entry name" value="MALONYL-COA-ACYL CARRIER PROTEIN TRANSACYLASE, MITOCHONDRIAL"/>
    <property type="match status" value="1"/>
</dbReference>
<dbReference type="GO" id="GO:0006633">
    <property type="term" value="P:fatty acid biosynthetic process"/>
    <property type="evidence" value="ECO:0007669"/>
    <property type="project" value="TreeGrafter"/>
</dbReference>
<dbReference type="InterPro" id="IPR050858">
    <property type="entry name" value="Mal-CoA-ACP_Trans/PKS_FabD"/>
</dbReference>
<dbReference type="FunFam" id="3.30.70.250:FF:000001">
    <property type="entry name" value="Malonyl CoA-acyl carrier protein transacylase"/>
    <property type="match status" value="1"/>
</dbReference>
<dbReference type="EC" id="2.3.1.39" evidence="1 6"/>
<dbReference type="SUPFAM" id="SSF52151">
    <property type="entry name" value="FabD/lysophospholipase-like"/>
    <property type="match status" value="1"/>
</dbReference>
<proteinExistence type="inferred from homology"/>
<comment type="catalytic activity">
    <reaction evidence="5 6">
        <text>holo-[ACP] + malonyl-CoA = malonyl-[ACP] + CoA</text>
        <dbReference type="Rhea" id="RHEA:41792"/>
        <dbReference type="Rhea" id="RHEA-COMP:9623"/>
        <dbReference type="Rhea" id="RHEA-COMP:9685"/>
        <dbReference type="ChEBI" id="CHEBI:57287"/>
        <dbReference type="ChEBI" id="CHEBI:57384"/>
        <dbReference type="ChEBI" id="CHEBI:64479"/>
        <dbReference type="ChEBI" id="CHEBI:78449"/>
        <dbReference type="EC" id="2.3.1.39"/>
    </reaction>
</comment>
<dbReference type="InterPro" id="IPR004410">
    <property type="entry name" value="Malonyl_CoA-ACP_transAc_FabD"/>
</dbReference>
<evidence type="ECO:0000259" key="8">
    <source>
        <dbReference type="SMART" id="SM00827"/>
    </source>
</evidence>
<feature type="active site" evidence="7">
    <location>
        <position position="93"/>
    </location>
</feature>
<dbReference type="AlphaFoldDB" id="A0A318U751"/>
<dbReference type="InterPro" id="IPR001227">
    <property type="entry name" value="Ac_transferase_dom_sf"/>
</dbReference>
<comment type="similarity">
    <text evidence="6">Belongs to the fabD family.</text>
</comment>
<accession>A0A318U751</accession>
<evidence type="ECO:0000256" key="7">
    <source>
        <dbReference type="PIRSR" id="PIRSR000446-1"/>
    </source>
</evidence>
<dbReference type="Pfam" id="PF00698">
    <property type="entry name" value="Acyl_transf_1"/>
    <property type="match status" value="1"/>
</dbReference>
<gene>
    <name evidence="9" type="ORF">C8J30_101631</name>
</gene>